<evidence type="ECO:0000313" key="3">
    <source>
        <dbReference type="Proteomes" id="UP001224775"/>
    </source>
</evidence>
<sequence>MTAFNATATTTLPLPAMPMIHQQFEEQSSSSIPPSVPIAGIMEEFHYIDVSFYASIKHIGAKTIVKVEAGENDSLRSLVENAIREKLQNDATCAVAVGNEAVEAAIRRIKKISCGAVNPSDVDLLKFIDKPNATLKKLHSPNAPILDKGLYIELPCEDRIIILSEEPDKKKARTNAFDVLQGKINVKEMSYLECVVDLSKRQEIDGQIRQILYAHFEAIELGYTDDGQRDILKRNATSISSTLCFITKFWKALFRADHPNIPDGEGKFASSVLLTSMRDTKRSKGVSGNISSEDITKHITFLSHLKWNAYAAPGYKDAITSIKGEVKILCDLLHRHLATLSTAAAAAARRLIQPQSKKKKGVSAFKQNLSLVNLSENEFHLVLDSANPGKRPKGNRSAFGICVMASVKNIMSLLRSSEDYSPIFLNDFMMGIEKYAEKVTNDGFVTAVLRAKYRALFRTELSYGVENMRMHVFGTLNTGTGNPHCIFVWKVPMVEREQHAGLVAKAIKSCTEMIPKKVSAEAVRQFNVIMSEITSVPSKMRDAVRDYLLIGDANPEGNVGDEYVDFVLSMAAGQPIDDFVLADGRVNNSRGGNGIASTSFDEFWKACKEVILPEARAEERRNSEVMYASVAHSIPNLVLQAKEILQLKIDSGDLNEMPPIPSIEWVRLQFVPNNAHREAAEKFTGQLGLKRAVQSRTLRKEHVDQHWVNASTRYYLEFLIELRKVYPGVEMFGQDDKAKIPLGDDVHVSTGVRPNNSGIVSVHDSDVLRALDHDFHLGKIIPAVTLQCNIPSDMSGSFFIGGGDGHGQIFLTLRDSVFKGSEIFDHCAQLIDAIRAKQLKPTIILLQTDGGPDHSLRRVAVKLALVGLFLELGLDRLIVLRGAPNGSANNIIERSMSVINLKLAHVSLRRLAMPEWAEGSIRSCNSMTALREKAKEVRKQRDKALEQLPRLEEKRKAAITRQCLRSYLGHKLDCSAAAIARIFDCIDEMAPEINVKGGVATNITGAMVTQDGTVSVSRDDSLEITIIEAKIKAATEVAERDLEMEWLKAVGGPIEELSKLFSQLRTSDRDVGVRPHVPAGDVDKLHAQLEKLDSNYSKEIMTKEHLSKVPSIVEWMEHHGTVTPYTFDLSKCKITNCCGELKTPPQHQELAMQKQPTPIKDPERPGHFYRRNDALKKLSGNPKAFIDLSDLPSNKGGDILTAVARDKKIEKELKLRSWEPKKVRSFVVCYNCGKRRCIYSPSDAVYIGAITALQQKLESVSDRFSCGDLIFEDDDPLSKAAVQKKNLTCETRIERGYYNHRERALKLRALCVHCGEHGPTGTFLLDQNELEARCLTGGYKCFPICVECLDEGKKVVKNGSTKNAIKAREEKECLTARNRNS</sequence>
<proteinExistence type="predicted"/>
<keyword evidence="3" id="KW-1185">Reference proteome</keyword>
<dbReference type="Proteomes" id="UP001224775">
    <property type="component" value="Unassembled WGS sequence"/>
</dbReference>
<keyword evidence="1" id="KW-0175">Coiled coil</keyword>
<evidence type="ECO:0000256" key="1">
    <source>
        <dbReference type="SAM" id="Coils"/>
    </source>
</evidence>
<organism evidence="2 3">
    <name type="scientific">Skeletonema marinoi</name>
    <dbReference type="NCBI Taxonomy" id="267567"/>
    <lineage>
        <taxon>Eukaryota</taxon>
        <taxon>Sar</taxon>
        <taxon>Stramenopiles</taxon>
        <taxon>Ochrophyta</taxon>
        <taxon>Bacillariophyta</taxon>
        <taxon>Coscinodiscophyceae</taxon>
        <taxon>Thalassiosirophycidae</taxon>
        <taxon>Thalassiosirales</taxon>
        <taxon>Skeletonemataceae</taxon>
        <taxon>Skeletonema</taxon>
        <taxon>Skeletonema marinoi-dohrnii complex</taxon>
    </lineage>
</organism>
<feature type="coiled-coil region" evidence="1">
    <location>
        <begin position="927"/>
        <end position="961"/>
    </location>
</feature>
<gene>
    <name evidence="2" type="ORF">QTG54_016946</name>
</gene>
<accession>A0AAD8XRU8</accession>
<evidence type="ECO:0000313" key="2">
    <source>
        <dbReference type="EMBL" id="KAK1732367.1"/>
    </source>
</evidence>
<dbReference type="EMBL" id="JATAAI010000069">
    <property type="protein sequence ID" value="KAK1732367.1"/>
    <property type="molecule type" value="Genomic_DNA"/>
</dbReference>
<reference evidence="2" key="1">
    <citation type="submission" date="2023-06" db="EMBL/GenBank/DDBJ databases">
        <title>Survivors Of The Sea: Transcriptome response of Skeletonema marinoi to long-term dormancy.</title>
        <authorList>
            <person name="Pinder M.I.M."/>
            <person name="Kourtchenko O."/>
            <person name="Robertson E.K."/>
            <person name="Larsson T."/>
            <person name="Maumus F."/>
            <person name="Osuna-Cruz C.M."/>
            <person name="Vancaester E."/>
            <person name="Stenow R."/>
            <person name="Vandepoele K."/>
            <person name="Ploug H."/>
            <person name="Bruchert V."/>
            <person name="Godhe A."/>
            <person name="Topel M."/>
        </authorList>
    </citation>
    <scope>NUCLEOTIDE SEQUENCE</scope>
    <source>
        <strain evidence="2">R05AC</strain>
    </source>
</reference>
<comment type="caution">
    <text evidence="2">The sequence shown here is derived from an EMBL/GenBank/DDBJ whole genome shotgun (WGS) entry which is preliminary data.</text>
</comment>
<protein>
    <submittedName>
        <fullName evidence="2">Uncharacterized protein</fullName>
    </submittedName>
</protein>
<name>A0AAD8XRU8_9STRA</name>